<feature type="compositionally biased region" description="Low complexity" evidence="1">
    <location>
        <begin position="199"/>
        <end position="210"/>
    </location>
</feature>
<accession>A0A0D1YZE9</accession>
<sequence>MDISTSETEKLRSAYCPPLDEPLFYAIRSEYELPRDRDALSVILDSLKASALEQADTEFDPSGTGGLSHAQDATETSRSSPEDSVSNGVTSITTGFSDLRWKDSEDLGYDLDGSTLDQKTAWLLNIFPDIPKRELASILESHGGALDTATDELLNLSFLNHGYEEESAEHVPVLKSIDAFVEGVQEPRKGRKKKRTRTTESSRASSVSTSMNEREYVPSNVWSTMSKDVDFICSRTSLHPQTVRSTYHEHGARLASTVQALTAKEGTDYSRVLEVDPLVELQISEFQSQFQHVPKAQLYGVLMLARKIPSAAYELLEAMTAPVAHDSLGQMHAQYAPVDLKENTPFESPTKASGTNVMAGPGRASAAVYRAAATHSFDQASSAYKKSRSDRLYGGVAAHYAEIGRERAMAAKELKAAEADTLVARQSSSNVLDLHGVSVQDAVRIANSQTQSWWHSLGDAKYASGGGGPVRAGFRIVTGVGTHSKNHAPRIGPAVSKMLIRQGWKIEIGHGELIVTGKSRR</sequence>
<feature type="compositionally biased region" description="Polar residues" evidence="1">
    <location>
        <begin position="71"/>
        <end position="91"/>
    </location>
</feature>
<dbReference type="PANTHER" id="PTHR46535">
    <property type="entry name" value="NEDD4-BINDING PROTEIN 2"/>
    <property type="match status" value="1"/>
</dbReference>
<feature type="region of interest" description="Disordered" evidence="1">
    <location>
        <begin position="56"/>
        <end position="91"/>
    </location>
</feature>
<dbReference type="AlphaFoldDB" id="A0A0D1YZE9"/>
<dbReference type="InterPro" id="IPR052772">
    <property type="entry name" value="Endo/PolyKinase_Domain-Protein"/>
</dbReference>
<dbReference type="SUPFAM" id="SSF160443">
    <property type="entry name" value="SMR domain-like"/>
    <property type="match status" value="1"/>
</dbReference>
<dbReference type="HOGENOM" id="CLU_023589_0_0_1"/>
<gene>
    <name evidence="4" type="ORF">PV11_07654</name>
</gene>
<evidence type="ECO:0000256" key="1">
    <source>
        <dbReference type="SAM" id="MobiDB-lite"/>
    </source>
</evidence>
<evidence type="ECO:0000313" key="5">
    <source>
        <dbReference type="Proteomes" id="UP000053599"/>
    </source>
</evidence>
<organism evidence="4 5">
    <name type="scientific">Exophiala sideris</name>
    <dbReference type="NCBI Taxonomy" id="1016849"/>
    <lineage>
        <taxon>Eukaryota</taxon>
        <taxon>Fungi</taxon>
        <taxon>Dikarya</taxon>
        <taxon>Ascomycota</taxon>
        <taxon>Pezizomycotina</taxon>
        <taxon>Eurotiomycetes</taxon>
        <taxon>Chaetothyriomycetidae</taxon>
        <taxon>Chaetothyriales</taxon>
        <taxon>Herpotrichiellaceae</taxon>
        <taxon>Exophiala</taxon>
    </lineage>
</organism>
<dbReference type="Pfam" id="PF26286">
    <property type="entry name" value="UBA_10"/>
    <property type="match status" value="1"/>
</dbReference>
<name>A0A0D1YZE9_9EURO</name>
<dbReference type="SUPFAM" id="SSF46934">
    <property type="entry name" value="UBA-like"/>
    <property type="match status" value="1"/>
</dbReference>
<feature type="domain" description="Smr" evidence="2">
    <location>
        <begin position="432"/>
        <end position="521"/>
    </location>
</feature>
<dbReference type="InterPro" id="IPR002625">
    <property type="entry name" value="Smr_dom"/>
</dbReference>
<dbReference type="GO" id="GO:0004519">
    <property type="term" value="F:endonuclease activity"/>
    <property type="evidence" value="ECO:0007669"/>
    <property type="project" value="TreeGrafter"/>
</dbReference>
<dbReference type="PROSITE" id="PS51140">
    <property type="entry name" value="CUE"/>
    <property type="match status" value="1"/>
</dbReference>
<dbReference type="GO" id="GO:0005634">
    <property type="term" value="C:nucleus"/>
    <property type="evidence" value="ECO:0007669"/>
    <property type="project" value="TreeGrafter"/>
</dbReference>
<dbReference type="InterPro" id="IPR003892">
    <property type="entry name" value="CUE"/>
</dbReference>
<dbReference type="InterPro" id="IPR036063">
    <property type="entry name" value="Smr_dom_sf"/>
</dbReference>
<evidence type="ECO:0000259" key="3">
    <source>
        <dbReference type="PROSITE" id="PS51140"/>
    </source>
</evidence>
<evidence type="ECO:0000259" key="2">
    <source>
        <dbReference type="PROSITE" id="PS50828"/>
    </source>
</evidence>
<feature type="region of interest" description="Disordered" evidence="1">
    <location>
        <begin position="185"/>
        <end position="210"/>
    </location>
</feature>
<dbReference type="STRING" id="1016849.A0A0D1YZE9"/>
<protein>
    <recommendedName>
        <fullName evidence="6">Smr domain-containing protein</fullName>
    </recommendedName>
</protein>
<dbReference type="CDD" id="cd14279">
    <property type="entry name" value="CUE"/>
    <property type="match status" value="1"/>
</dbReference>
<dbReference type="PROSITE" id="PS50828">
    <property type="entry name" value="SMR"/>
    <property type="match status" value="1"/>
</dbReference>
<dbReference type="Pfam" id="PF02845">
    <property type="entry name" value="CUE"/>
    <property type="match status" value="1"/>
</dbReference>
<feature type="domain" description="CUE" evidence="3">
    <location>
        <begin position="115"/>
        <end position="158"/>
    </location>
</feature>
<dbReference type="InterPro" id="IPR009060">
    <property type="entry name" value="UBA-like_sf"/>
</dbReference>
<dbReference type="PANTHER" id="PTHR46535:SF1">
    <property type="entry name" value="NEDD4-BINDING PROTEIN 2"/>
    <property type="match status" value="1"/>
</dbReference>
<dbReference type="InterPro" id="IPR058864">
    <property type="entry name" value="UBA_10"/>
</dbReference>
<dbReference type="GO" id="GO:0043130">
    <property type="term" value="F:ubiquitin binding"/>
    <property type="evidence" value="ECO:0007669"/>
    <property type="project" value="InterPro"/>
</dbReference>
<reference evidence="4 5" key="1">
    <citation type="submission" date="2015-01" db="EMBL/GenBank/DDBJ databases">
        <title>The Genome Sequence of Exophiala sideris CBS121828.</title>
        <authorList>
            <consortium name="The Broad Institute Genomics Platform"/>
            <person name="Cuomo C."/>
            <person name="de Hoog S."/>
            <person name="Gorbushina A."/>
            <person name="Stielow B."/>
            <person name="Teixiera M."/>
            <person name="Abouelleil A."/>
            <person name="Chapman S.B."/>
            <person name="Priest M."/>
            <person name="Young S.K."/>
            <person name="Wortman J."/>
            <person name="Nusbaum C."/>
            <person name="Birren B."/>
        </authorList>
    </citation>
    <scope>NUCLEOTIDE SEQUENCE [LARGE SCALE GENOMIC DNA]</scope>
    <source>
        <strain evidence="4 5">CBS 121828</strain>
    </source>
</reference>
<dbReference type="Gene3D" id="3.30.1370.110">
    <property type="match status" value="1"/>
</dbReference>
<dbReference type="Proteomes" id="UP000053599">
    <property type="component" value="Unassembled WGS sequence"/>
</dbReference>
<dbReference type="EMBL" id="KN846953">
    <property type="protein sequence ID" value="KIV80133.1"/>
    <property type="molecule type" value="Genomic_DNA"/>
</dbReference>
<evidence type="ECO:0000313" key="4">
    <source>
        <dbReference type="EMBL" id="KIV80133.1"/>
    </source>
</evidence>
<dbReference type="OrthoDB" id="443981at2759"/>
<proteinExistence type="predicted"/>
<evidence type="ECO:0008006" key="6">
    <source>
        <dbReference type="Google" id="ProtNLM"/>
    </source>
</evidence>